<evidence type="ECO:0000313" key="7">
    <source>
        <dbReference type="Proteomes" id="UP000192343"/>
    </source>
</evidence>
<evidence type="ECO:0000256" key="5">
    <source>
        <dbReference type="SAM" id="Coils"/>
    </source>
</evidence>
<dbReference type="AlphaFoldDB" id="A0A1Y1RWM8"/>
<feature type="coiled-coil region" evidence="5">
    <location>
        <begin position="143"/>
        <end position="170"/>
    </location>
</feature>
<sequence>MAGGGIAPTKTNLLKLKNELEFARLGYDLLDQKRNILINELLNLIDQTVDYQEKVDTALAEAYSSYQSAALAMGKRRTVSIASAVNISSSIKISERRIMGVSLPQVETSYQEHPPYFSPLDTSFWIDISISRFKTALELMGRLAELKISIMRLANEVKKTIRKVNALEKIAIPDLQETVRFISSRLEENERDMIILMKMVKNRLEKKKR</sequence>
<dbReference type="GO" id="GO:0042777">
    <property type="term" value="P:proton motive force-driven plasma membrane ATP synthesis"/>
    <property type="evidence" value="ECO:0007669"/>
    <property type="project" value="UniProtKB-UniRule"/>
</dbReference>
<dbReference type="EMBL" id="MWQY01000016">
    <property type="protein sequence ID" value="ORC34046.1"/>
    <property type="molecule type" value="Genomic_DNA"/>
</dbReference>
<comment type="caution">
    <text evidence="6">The sequence shown here is derived from an EMBL/GenBank/DDBJ whole genome shotgun (WGS) entry which is preliminary data.</text>
</comment>
<dbReference type="STRING" id="1963862.B4O97_14265"/>
<dbReference type="Pfam" id="PF01813">
    <property type="entry name" value="ATP-synt_D"/>
    <property type="match status" value="1"/>
</dbReference>
<dbReference type="RefSeq" id="WP_083051813.1">
    <property type="nucleotide sequence ID" value="NZ_CAXXQO010000003.1"/>
</dbReference>
<dbReference type="Gene3D" id="1.10.287.3240">
    <property type="match status" value="1"/>
</dbReference>
<evidence type="ECO:0000256" key="2">
    <source>
        <dbReference type="ARBA" id="ARBA00022448"/>
    </source>
</evidence>
<keyword evidence="4" id="KW-0066">ATP synthesis</keyword>
<dbReference type="GO" id="GO:0046961">
    <property type="term" value="F:proton-transporting ATPase activity, rotational mechanism"/>
    <property type="evidence" value="ECO:0007669"/>
    <property type="project" value="InterPro"/>
</dbReference>
<name>A0A1Y1RWM8_9SPIO</name>
<dbReference type="OrthoDB" id="9781718at2"/>
<dbReference type="GO" id="GO:0005524">
    <property type="term" value="F:ATP binding"/>
    <property type="evidence" value="ECO:0007669"/>
    <property type="project" value="UniProtKB-UniRule"/>
</dbReference>
<evidence type="ECO:0000313" key="6">
    <source>
        <dbReference type="EMBL" id="ORC34046.1"/>
    </source>
</evidence>
<evidence type="ECO:0000256" key="3">
    <source>
        <dbReference type="ARBA" id="ARBA00023065"/>
    </source>
</evidence>
<keyword evidence="2 4" id="KW-0813">Transport</keyword>
<dbReference type="InterPro" id="IPR002699">
    <property type="entry name" value="V_ATPase_D"/>
</dbReference>
<dbReference type="HAMAP" id="MF_00271">
    <property type="entry name" value="ATP_synth_D_arch"/>
    <property type="match status" value="1"/>
</dbReference>
<reference evidence="6 7" key="1">
    <citation type="submission" date="2017-03" db="EMBL/GenBank/DDBJ databases">
        <title>Draft Genome sequence of Marispirochaeta sp. strain JC444.</title>
        <authorList>
            <person name="Shivani Y."/>
            <person name="Subhash Y."/>
            <person name="Sasikala C."/>
            <person name="Ramana C."/>
        </authorList>
    </citation>
    <scope>NUCLEOTIDE SEQUENCE [LARGE SCALE GENOMIC DNA]</scope>
    <source>
        <strain evidence="6 7">JC444</strain>
    </source>
</reference>
<gene>
    <name evidence="4" type="primary">atpD</name>
    <name evidence="6" type="ORF">B4O97_14265</name>
</gene>
<keyword evidence="7" id="KW-1185">Reference proteome</keyword>
<dbReference type="NCBIfam" id="TIGR00309">
    <property type="entry name" value="V_ATPase_subD"/>
    <property type="match status" value="1"/>
</dbReference>
<proteinExistence type="inferred from homology"/>
<comment type="function">
    <text evidence="4">Produces ATP from ADP in the presence of a proton gradient across the membrane.</text>
</comment>
<keyword evidence="3 4" id="KW-0406">Ion transport</keyword>
<dbReference type="GO" id="GO:0046933">
    <property type="term" value="F:proton-transporting ATP synthase activity, rotational mechanism"/>
    <property type="evidence" value="ECO:0007669"/>
    <property type="project" value="UniProtKB-UniRule"/>
</dbReference>
<accession>A0A1Y1RWM8</accession>
<evidence type="ECO:0000256" key="1">
    <source>
        <dbReference type="ARBA" id="ARBA00005850"/>
    </source>
</evidence>
<comment type="similarity">
    <text evidence="1 4">Belongs to the V-ATPase D subunit family.</text>
</comment>
<organism evidence="6 7">
    <name type="scientific">Marispirochaeta aestuarii</name>
    <dbReference type="NCBI Taxonomy" id="1963862"/>
    <lineage>
        <taxon>Bacteria</taxon>
        <taxon>Pseudomonadati</taxon>
        <taxon>Spirochaetota</taxon>
        <taxon>Spirochaetia</taxon>
        <taxon>Spirochaetales</taxon>
        <taxon>Spirochaetaceae</taxon>
        <taxon>Marispirochaeta</taxon>
    </lineage>
</organism>
<dbReference type="Proteomes" id="UP000192343">
    <property type="component" value="Unassembled WGS sequence"/>
</dbReference>
<dbReference type="PANTHER" id="PTHR11671">
    <property type="entry name" value="V-TYPE ATP SYNTHASE SUBUNIT D"/>
    <property type="match status" value="1"/>
</dbReference>
<keyword evidence="4" id="KW-0375">Hydrogen ion transport</keyword>
<evidence type="ECO:0000256" key="4">
    <source>
        <dbReference type="HAMAP-Rule" id="MF_00271"/>
    </source>
</evidence>
<keyword evidence="5" id="KW-0175">Coiled coil</keyword>
<protein>
    <recommendedName>
        <fullName evidence="4">V-type ATP synthase subunit D</fullName>
    </recommendedName>
    <alternativeName>
        <fullName evidence="4">V-ATPase subunit D</fullName>
    </alternativeName>
</protein>